<dbReference type="InterPro" id="IPR038765">
    <property type="entry name" value="Papain-like_cys_pep_sf"/>
</dbReference>
<dbReference type="AlphaFoldDB" id="A0AAX4HTF2"/>
<name>A0AAX4HTF2_9BACT</name>
<dbReference type="InterPro" id="IPR024453">
    <property type="entry name" value="Peptidase_C92"/>
</dbReference>
<keyword evidence="1" id="KW-0378">Hydrolase</keyword>
<dbReference type="Gene3D" id="3.90.1720.10">
    <property type="entry name" value="endopeptidase domain like (from Nostoc punctiforme)"/>
    <property type="match status" value="1"/>
</dbReference>
<gene>
    <name evidence="1" type="ORF">SOO65_06270</name>
</gene>
<proteinExistence type="predicted"/>
<dbReference type="SUPFAM" id="SSF54001">
    <property type="entry name" value="Cysteine proteinases"/>
    <property type="match status" value="1"/>
</dbReference>
<accession>A0AAX4HTF2</accession>
<sequence>MNKLILTLILVLPLSSWANDLKVGDILLQPLNCWTCSLIEAQEGSIYSHMGLVVQVRPEVKIVEALGAVRVSTLAEFMSHTEKGQQVSHRRFRDQSIVNYLQTYRVEFFRHFQDNFANHSYDKDFLWDNFDENGKEKYYCSELITKYLTSFLGIQLPTKMMKYDIYREHWIRYFNGNPPDGKIGNAPPDYEKSNLFYEVGKL</sequence>
<evidence type="ECO:0000313" key="1">
    <source>
        <dbReference type="EMBL" id="WPU66348.1"/>
    </source>
</evidence>
<organism evidence="1 2">
    <name type="scientific">Peredibacter starrii</name>
    <dbReference type="NCBI Taxonomy" id="28202"/>
    <lineage>
        <taxon>Bacteria</taxon>
        <taxon>Pseudomonadati</taxon>
        <taxon>Bdellovibrionota</taxon>
        <taxon>Bacteriovoracia</taxon>
        <taxon>Bacteriovoracales</taxon>
        <taxon>Bacteriovoracaceae</taxon>
        <taxon>Peredibacter</taxon>
    </lineage>
</organism>
<dbReference type="EMBL" id="CP139487">
    <property type="protein sequence ID" value="WPU66348.1"/>
    <property type="molecule type" value="Genomic_DNA"/>
</dbReference>
<dbReference type="KEGG" id="psti:SOO65_06270"/>
<keyword evidence="2" id="KW-1185">Reference proteome</keyword>
<dbReference type="Proteomes" id="UP001324634">
    <property type="component" value="Chromosome"/>
</dbReference>
<protein>
    <submittedName>
        <fullName evidence="1">YiiX/YebB-like N1pC/P60 family cysteine hydrolase</fullName>
    </submittedName>
</protein>
<dbReference type="GO" id="GO:0016787">
    <property type="term" value="F:hydrolase activity"/>
    <property type="evidence" value="ECO:0007669"/>
    <property type="project" value="UniProtKB-KW"/>
</dbReference>
<dbReference type="RefSeq" id="WP_321398474.1">
    <property type="nucleotide sequence ID" value="NZ_CP139487.1"/>
</dbReference>
<reference evidence="1 2" key="1">
    <citation type="submission" date="2023-11" db="EMBL/GenBank/DDBJ databases">
        <title>Peredibacter starrii A3.12.</title>
        <authorList>
            <person name="Mitchell R.J."/>
        </authorList>
    </citation>
    <scope>NUCLEOTIDE SEQUENCE [LARGE SCALE GENOMIC DNA]</scope>
    <source>
        <strain evidence="1 2">A3.12</strain>
    </source>
</reference>
<evidence type="ECO:0000313" key="2">
    <source>
        <dbReference type="Proteomes" id="UP001324634"/>
    </source>
</evidence>
<dbReference type="Pfam" id="PF05708">
    <property type="entry name" value="Peptidase_C92"/>
    <property type="match status" value="1"/>
</dbReference>